<sequence length="55" mass="6366">MEQEKRAVTVVAIECCELYALSRKNFQKAMGPYQELKESMKKMAERQLQSAILTL</sequence>
<evidence type="ECO:0000313" key="3">
    <source>
        <dbReference type="Proteomes" id="UP001329430"/>
    </source>
</evidence>
<organism evidence="2 3">
    <name type="scientific">Pyrocoelia pectoralis</name>
    <dbReference type="NCBI Taxonomy" id="417401"/>
    <lineage>
        <taxon>Eukaryota</taxon>
        <taxon>Metazoa</taxon>
        <taxon>Ecdysozoa</taxon>
        <taxon>Arthropoda</taxon>
        <taxon>Hexapoda</taxon>
        <taxon>Insecta</taxon>
        <taxon>Pterygota</taxon>
        <taxon>Neoptera</taxon>
        <taxon>Endopterygota</taxon>
        <taxon>Coleoptera</taxon>
        <taxon>Polyphaga</taxon>
        <taxon>Elateriformia</taxon>
        <taxon>Elateroidea</taxon>
        <taxon>Lampyridae</taxon>
        <taxon>Lampyrinae</taxon>
        <taxon>Pyrocoelia</taxon>
    </lineage>
</organism>
<evidence type="ECO:0000313" key="2">
    <source>
        <dbReference type="EMBL" id="KAK5640991.1"/>
    </source>
</evidence>
<dbReference type="Gene3D" id="2.60.120.10">
    <property type="entry name" value="Jelly Rolls"/>
    <property type="match status" value="1"/>
</dbReference>
<feature type="domain" description="Cyclic nucleotide-binding" evidence="1">
    <location>
        <begin position="1"/>
        <end position="47"/>
    </location>
</feature>
<dbReference type="EMBL" id="JAVRBK010000007">
    <property type="protein sequence ID" value="KAK5640991.1"/>
    <property type="molecule type" value="Genomic_DNA"/>
</dbReference>
<proteinExistence type="predicted"/>
<comment type="caution">
    <text evidence="2">The sequence shown here is derived from an EMBL/GenBank/DDBJ whole genome shotgun (WGS) entry which is preliminary data.</text>
</comment>
<accession>A0AAN7V8N2</accession>
<dbReference type="SUPFAM" id="SSF51206">
    <property type="entry name" value="cAMP-binding domain-like"/>
    <property type="match status" value="1"/>
</dbReference>
<keyword evidence="3" id="KW-1185">Reference proteome</keyword>
<protein>
    <recommendedName>
        <fullName evidence="1">Cyclic nucleotide-binding domain-containing protein</fullName>
    </recommendedName>
</protein>
<dbReference type="PROSITE" id="PS50042">
    <property type="entry name" value="CNMP_BINDING_3"/>
    <property type="match status" value="1"/>
</dbReference>
<reference evidence="2 3" key="1">
    <citation type="journal article" date="2024" name="Insects">
        <title>An Improved Chromosome-Level Genome Assembly of the Firefly Pyrocoelia pectoralis.</title>
        <authorList>
            <person name="Fu X."/>
            <person name="Meyer-Rochow V.B."/>
            <person name="Ballantyne L."/>
            <person name="Zhu X."/>
        </authorList>
    </citation>
    <scope>NUCLEOTIDE SEQUENCE [LARGE SCALE GENOMIC DNA]</scope>
    <source>
        <strain evidence="2">XCY_ONT2</strain>
    </source>
</reference>
<dbReference type="AlphaFoldDB" id="A0AAN7V8N2"/>
<dbReference type="InterPro" id="IPR014710">
    <property type="entry name" value="RmlC-like_jellyroll"/>
</dbReference>
<evidence type="ECO:0000259" key="1">
    <source>
        <dbReference type="PROSITE" id="PS50042"/>
    </source>
</evidence>
<dbReference type="Proteomes" id="UP001329430">
    <property type="component" value="Chromosome 7"/>
</dbReference>
<name>A0AAN7V8N2_9COLE</name>
<dbReference type="InterPro" id="IPR018490">
    <property type="entry name" value="cNMP-bd_dom_sf"/>
</dbReference>
<dbReference type="InterPro" id="IPR000595">
    <property type="entry name" value="cNMP-bd_dom"/>
</dbReference>
<gene>
    <name evidence="2" type="ORF">RI129_009538</name>
</gene>